<evidence type="ECO:0000313" key="4">
    <source>
        <dbReference type="Proteomes" id="UP000516786"/>
    </source>
</evidence>
<dbReference type="EMBL" id="NBWC01000049">
    <property type="protein sequence ID" value="ORL58723.1"/>
    <property type="molecule type" value="Genomic_DNA"/>
</dbReference>
<reference evidence="1 3" key="1">
    <citation type="submission" date="2017-04" db="EMBL/GenBank/DDBJ databases">
        <title>Presence of VIM-2 positive Pseudomonas species in chickens and their surrounding environment.</title>
        <authorList>
            <person name="Zhang R."/>
        </authorList>
    </citation>
    <scope>NUCLEOTIDE SEQUENCE [LARGE SCALE GENOMIC DNA]</scope>
    <source>
        <strain evidence="1 3">DZ-C18</strain>
    </source>
</reference>
<proteinExistence type="predicted"/>
<protein>
    <submittedName>
        <fullName evidence="1">Uncharacterized protein</fullName>
    </submittedName>
</protein>
<dbReference type="EMBL" id="CP061724">
    <property type="protein sequence ID" value="QOD01411.1"/>
    <property type="molecule type" value="Genomic_DNA"/>
</dbReference>
<accession>A0A1X0ZMP8</accession>
<keyword evidence="2" id="KW-0614">Plasmid</keyword>
<gene>
    <name evidence="1" type="ORF">B7H17_24645</name>
    <name evidence="2" type="ORF">ID616_29715</name>
</gene>
<geneLocation type="plasmid" evidence="2 4">
    <name>pZXPA-20-602k</name>
</geneLocation>
<dbReference type="Proteomes" id="UP000193675">
    <property type="component" value="Unassembled WGS sequence"/>
</dbReference>
<dbReference type="AlphaFoldDB" id="A0A1X0ZMP8"/>
<organism evidence="1 3">
    <name type="scientific">Pseudomonas putida</name>
    <name type="common">Arthrobacter siderocapsulatus</name>
    <dbReference type="NCBI Taxonomy" id="303"/>
    <lineage>
        <taxon>Bacteria</taxon>
        <taxon>Pseudomonadati</taxon>
        <taxon>Pseudomonadota</taxon>
        <taxon>Gammaproteobacteria</taxon>
        <taxon>Pseudomonadales</taxon>
        <taxon>Pseudomonadaceae</taxon>
        <taxon>Pseudomonas</taxon>
    </lineage>
</organism>
<name>A0A1X0ZMP8_PSEPU</name>
<sequence>MTEQKPRVYTERFYMRRLGPALAQILRDQLDFLGPRLIVGADRATFTPGFAFEGMVGNAYRQRQHTKLSDEPSGDTWFTIGMDTGENWAVEYLLGENNNVKVRTPAAELNWVHETLGLAETVVRPLFVDWVLRRGLTREFGPDYHDRLAEEVTYRRYNRDLALLYSKFGIQCR</sequence>
<evidence type="ECO:0000313" key="1">
    <source>
        <dbReference type="EMBL" id="ORL58723.1"/>
    </source>
</evidence>
<dbReference type="RefSeq" id="WP_084859120.1">
    <property type="nucleotide sequence ID" value="NZ_CP061724.1"/>
</dbReference>
<reference evidence="2 4" key="2">
    <citation type="submission" date="2020-09" db="EMBL/GenBank/DDBJ databases">
        <title>Co-existence of a novel multidrug-resistance efflux pump with carbapenem resistance gene blaVIM-2 in one megaplasmid in Pseudomonas putida.</title>
        <authorList>
            <person name="Peng K."/>
            <person name="Li R."/>
        </authorList>
    </citation>
    <scope>NUCLEOTIDE SEQUENCE [LARGE SCALE GENOMIC DNA]</scope>
    <source>
        <strain evidence="2 4">ZXPA-20</strain>
        <plasmid evidence="2 4">pZXPA-20-602k</plasmid>
    </source>
</reference>
<evidence type="ECO:0000313" key="2">
    <source>
        <dbReference type="EMBL" id="QOD01411.1"/>
    </source>
</evidence>
<evidence type="ECO:0000313" key="3">
    <source>
        <dbReference type="Proteomes" id="UP000193675"/>
    </source>
</evidence>
<dbReference type="Proteomes" id="UP000516786">
    <property type="component" value="Plasmid pZXPA-20-602k"/>
</dbReference>